<dbReference type="InterPro" id="IPR029030">
    <property type="entry name" value="Caspase-like_dom_sf"/>
</dbReference>
<keyword evidence="13" id="KW-1185">Reference proteome</keyword>
<dbReference type="Gene3D" id="1.10.533.10">
    <property type="entry name" value="Death Domain, Fas"/>
    <property type="match status" value="1"/>
</dbReference>
<evidence type="ECO:0000256" key="2">
    <source>
        <dbReference type="ARBA" id="ARBA00022670"/>
    </source>
</evidence>
<dbReference type="SMART" id="SM00114">
    <property type="entry name" value="CARD"/>
    <property type="match status" value="1"/>
</dbReference>
<dbReference type="InterPro" id="IPR001315">
    <property type="entry name" value="CARD"/>
</dbReference>
<dbReference type="SUPFAM" id="SSF47986">
    <property type="entry name" value="DEATH domain"/>
    <property type="match status" value="1"/>
</dbReference>
<dbReference type="GO" id="GO:0042981">
    <property type="term" value="P:regulation of apoptotic process"/>
    <property type="evidence" value="ECO:0007669"/>
    <property type="project" value="InterPro"/>
</dbReference>
<evidence type="ECO:0000256" key="8">
    <source>
        <dbReference type="RuleBase" id="RU003971"/>
    </source>
</evidence>
<dbReference type="SMART" id="SM00115">
    <property type="entry name" value="CASc"/>
    <property type="match status" value="1"/>
</dbReference>
<evidence type="ECO:0000313" key="12">
    <source>
        <dbReference type="EMBL" id="RWS01668.1"/>
    </source>
</evidence>
<evidence type="ECO:0000259" key="10">
    <source>
        <dbReference type="PROSITE" id="PS50208"/>
    </source>
</evidence>
<comment type="caution">
    <text evidence="12">The sequence shown here is derived from an EMBL/GenBank/DDBJ whole genome shotgun (WGS) entry which is preliminary data.</text>
</comment>
<evidence type="ECO:0000256" key="5">
    <source>
        <dbReference type="ARBA" id="ARBA00022807"/>
    </source>
</evidence>
<dbReference type="SUPFAM" id="SSF52129">
    <property type="entry name" value="Caspase-like"/>
    <property type="match status" value="1"/>
</dbReference>
<dbReference type="Pfam" id="PF00656">
    <property type="entry name" value="Peptidase_C14"/>
    <property type="match status" value="1"/>
</dbReference>
<dbReference type="InterPro" id="IPR015917">
    <property type="entry name" value="Pept_C14A"/>
</dbReference>
<dbReference type="GO" id="GO:0006508">
    <property type="term" value="P:proteolysis"/>
    <property type="evidence" value="ECO:0007669"/>
    <property type="project" value="UniProtKB-KW"/>
</dbReference>
<reference evidence="12 13" key="1">
    <citation type="journal article" date="2018" name="Gigascience">
        <title>Genomes of trombidid mites reveal novel predicted allergens and laterally-transferred genes associated with secondary metabolism.</title>
        <authorList>
            <person name="Dong X."/>
            <person name="Chaisiri K."/>
            <person name="Xia D."/>
            <person name="Armstrong S.D."/>
            <person name="Fang Y."/>
            <person name="Donnelly M.J."/>
            <person name="Kadowaki T."/>
            <person name="McGarry J.W."/>
            <person name="Darby A.C."/>
            <person name="Makepeace B.L."/>
        </authorList>
    </citation>
    <scope>NUCLEOTIDE SEQUENCE [LARGE SCALE GENOMIC DNA]</scope>
    <source>
        <strain evidence="12">UoL-WK</strain>
    </source>
</reference>
<evidence type="ECO:0000259" key="9">
    <source>
        <dbReference type="PROSITE" id="PS50207"/>
    </source>
</evidence>
<evidence type="ECO:0000313" key="13">
    <source>
        <dbReference type="Proteomes" id="UP000285301"/>
    </source>
</evidence>
<dbReference type="InterPro" id="IPR011600">
    <property type="entry name" value="Pept_C14_caspase"/>
</dbReference>
<feature type="active site" evidence="7">
    <location>
        <position position="262"/>
    </location>
</feature>
<dbReference type="PROSITE" id="PS50207">
    <property type="entry name" value="CASPASE_P10"/>
    <property type="match status" value="1"/>
</dbReference>
<feature type="domain" description="Caspase family p10" evidence="9">
    <location>
        <begin position="339"/>
        <end position="384"/>
    </location>
</feature>
<dbReference type="Proteomes" id="UP000285301">
    <property type="component" value="Unassembled WGS sequence"/>
</dbReference>
<sequence length="384" mass="43786">MNEEDRKAIRDNIANLVDVLDFNAILPLLSLKRLFTTPMIEQLNAHRNEREKKLVLLSDLRKRGPTAFQDFVELLAITAQHKALQILKPELFLDTDLNRRRRSSDCLLANFSNTLAPFTNHSQSTNGSEEYYNMSSNPRGFCIIIANIHFKSPHVPHVEKKSAEIDAKNMKRALKTLGFQVYLYQDLTAQKMLDILKVHKNKKDELEKHDALAVVIFTHGETDFLYGVDGMGIKINDILTIFNNKNCPELVGKPKMFFIEACRGGKSLIVSIFHLLFSFLAKIDRGVERTVSDSKPDDFRAGQDVHRAANYSLSPRIASFEDMLISYATIVEHASVHHNTDNGSWYGHSLSFHLLQSAHEKDLLEILKDVEKSVRLEETFEGHK</sequence>
<proteinExistence type="inferred from homology"/>
<evidence type="ECO:0000256" key="7">
    <source>
        <dbReference type="PIRSR" id="PIRSR038001-1"/>
    </source>
</evidence>
<evidence type="ECO:0000259" key="11">
    <source>
        <dbReference type="PROSITE" id="PS50209"/>
    </source>
</evidence>
<dbReference type="PANTHER" id="PTHR47901">
    <property type="entry name" value="CASPASE RECRUITMENT DOMAIN-CONTAINING PROTEIN 18"/>
    <property type="match status" value="1"/>
</dbReference>
<dbReference type="PRINTS" id="PR00376">
    <property type="entry name" value="IL1BCENZYME"/>
</dbReference>
<dbReference type="PROSITE" id="PS50209">
    <property type="entry name" value="CARD"/>
    <property type="match status" value="1"/>
</dbReference>
<dbReference type="EMBL" id="NCKU01008809">
    <property type="protein sequence ID" value="RWS01668.1"/>
    <property type="molecule type" value="Genomic_DNA"/>
</dbReference>
<dbReference type="PIRSF" id="PIRSF038001">
    <property type="entry name" value="Caspase_ICE"/>
    <property type="match status" value="1"/>
</dbReference>
<dbReference type="AlphaFoldDB" id="A0A443QF67"/>
<dbReference type="GO" id="GO:0006915">
    <property type="term" value="P:apoptotic process"/>
    <property type="evidence" value="ECO:0007669"/>
    <property type="project" value="UniProtKB-KW"/>
</dbReference>
<dbReference type="InterPro" id="IPR002138">
    <property type="entry name" value="Pept_C14_p10"/>
</dbReference>
<dbReference type="InterPro" id="IPR002398">
    <property type="entry name" value="Pept_C14"/>
</dbReference>
<keyword evidence="2" id="KW-0645">Protease</keyword>
<protein>
    <submittedName>
        <fullName evidence="12">Cell death protein 3-like protein</fullName>
    </submittedName>
</protein>
<gene>
    <name evidence="12" type="ORF">B4U79_16701</name>
</gene>
<accession>A0A443QF67</accession>
<name>A0A443QF67_9ACAR</name>
<evidence type="ECO:0000256" key="3">
    <source>
        <dbReference type="ARBA" id="ARBA00022703"/>
    </source>
</evidence>
<dbReference type="PROSITE" id="PS50208">
    <property type="entry name" value="CASPASE_P20"/>
    <property type="match status" value="1"/>
</dbReference>
<keyword evidence="4" id="KW-0378">Hydrolase</keyword>
<dbReference type="Pfam" id="PF00619">
    <property type="entry name" value="CARD"/>
    <property type="match status" value="1"/>
</dbReference>
<keyword evidence="5" id="KW-0788">Thiol protease</keyword>
<dbReference type="STRING" id="1965070.A0A443QF67"/>
<dbReference type="PANTHER" id="PTHR47901:SF8">
    <property type="entry name" value="CASPASE-3"/>
    <property type="match status" value="1"/>
</dbReference>
<keyword evidence="3" id="KW-0053">Apoptosis</keyword>
<feature type="active site" evidence="7">
    <location>
        <position position="219"/>
    </location>
</feature>
<evidence type="ECO:0000256" key="4">
    <source>
        <dbReference type="ARBA" id="ARBA00022801"/>
    </source>
</evidence>
<comment type="similarity">
    <text evidence="1 8">Belongs to the peptidase C14A family.</text>
</comment>
<feature type="domain" description="CARD" evidence="11">
    <location>
        <begin position="1"/>
        <end position="90"/>
    </location>
</feature>
<dbReference type="GO" id="GO:0004197">
    <property type="term" value="F:cysteine-type endopeptidase activity"/>
    <property type="evidence" value="ECO:0007669"/>
    <property type="project" value="InterPro"/>
</dbReference>
<evidence type="ECO:0000256" key="6">
    <source>
        <dbReference type="ARBA" id="ARBA00023145"/>
    </source>
</evidence>
<organism evidence="12 13">
    <name type="scientific">Dinothrombium tinctorium</name>
    <dbReference type="NCBI Taxonomy" id="1965070"/>
    <lineage>
        <taxon>Eukaryota</taxon>
        <taxon>Metazoa</taxon>
        <taxon>Ecdysozoa</taxon>
        <taxon>Arthropoda</taxon>
        <taxon>Chelicerata</taxon>
        <taxon>Arachnida</taxon>
        <taxon>Acari</taxon>
        <taxon>Acariformes</taxon>
        <taxon>Trombidiformes</taxon>
        <taxon>Prostigmata</taxon>
        <taxon>Anystina</taxon>
        <taxon>Parasitengona</taxon>
        <taxon>Trombidioidea</taxon>
        <taxon>Trombidiidae</taxon>
        <taxon>Dinothrombium</taxon>
    </lineage>
</organism>
<feature type="domain" description="Caspase family p20" evidence="10">
    <location>
        <begin position="138"/>
        <end position="266"/>
    </location>
</feature>
<evidence type="ECO:0000256" key="1">
    <source>
        <dbReference type="ARBA" id="ARBA00010134"/>
    </source>
</evidence>
<dbReference type="InterPro" id="IPR011029">
    <property type="entry name" value="DEATH-like_dom_sf"/>
</dbReference>
<feature type="non-terminal residue" evidence="12">
    <location>
        <position position="384"/>
    </location>
</feature>
<keyword evidence="6" id="KW-0865">Zymogen</keyword>
<dbReference type="InterPro" id="IPR001309">
    <property type="entry name" value="Pept_C14_p20"/>
</dbReference>
<dbReference type="Gene3D" id="3.40.50.1460">
    <property type="match status" value="1"/>
</dbReference>
<dbReference type="OrthoDB" id="6097640at2759"/>